<evidence type="ECO:0000256" key="1">
    <source>
        <dbReference type="ARBA" id="ARBA00023015"/>
    </source>
</evidence>
<dbReference type="GO" id="GO:0008270">
    <property type="term" value="F:zinc ion binding"/>
    <property type="evidence" value="ECO:0007669"/>
    <property type="project" value="InterPro"/>
</dbReference>
<dbReference type="InterPro" id="IPR053157">
    <property type="entry name" value="Sterol_Uptake_Regulator"/>
</dbReference>
<dbReference type="EMBL" id="WIWV01000031">
    <property type="protein sequence ID" value="KAF7717060.1"/>
    <property type="molecule type" value="Genomic_DNA"/>
</dbReference>
<keyword evidence="4" id="KW-0539">Nucleus</keyword>
<dbReference type="SUPFAM" id="SSF57701">
    <property type="entry name" value="Zn2/Cys6 DNA-binding domain"/>
    <property type="match status" value="1"/>
</dbReference>
<evidence type="ECO:0000313" key="7">
    <source>
        <dbReference type="Proteomes" id="UP000631181"/>
    </source>
</evidence>
<reference evidence="6" key="1">
    <citation type="journal article" date="2020" name="Front. Microbiol.">
        <title>Gene regulatory networks of Penicillium echinulatum 2HH and Penicillium oxalicum 114-2 inferred by a computational biology approach.</title>
        <authorList>
            <person name="Lenz A.R."/>
            <person name="Galan-Vasquez E."/>
            <person name="Balbinot E."/>
            <person name="De Abreu F.P."/>
            <person name="De Oliveira N.S."/>
            <person name="Da Rosa L.O."/>
            <person name="De Avila E Silva S."/>
            <person name="Camassola M."/>
            <person name="Dillon A.J.P."/>
            <person name="Perez-Rueda E."/>
        </authorList>
    </citation>
    <scope>NUCLEOTIDE SEQUENCE</scope>
    <source>
        <strain evidence="6">S1M29</strain>
    </source>
</reference>
<dbReference type="GO" id="GO:0001228">
    <property type="term" value="F:DNA-binding transcription activator activity, RNA polymerase II-specific"/>
    <property type="evidence" value="ECO:0007669"/>
    <property type="project" value="TreeGrafter"/>
</dbReference>
<dbReference type="InterPro" id="IPR001138">
    <property type="entry name" value="Zn2Cys6_DnaBD"/>
</dbReference>
<dbReference type="InterPro" id="IPR036864">
    <property type="entry name" value="Zn2-C6_fun-type_DNA-bd_sf"/>
</dbReference>
<dbReference type="PROSITE" id="PS00463">
    <property type="entry name" value="ZN2_CY6_FUNGAL_1"/>
    <property type="match status" value="1"/>
</dbReference>
<dbReference type="Pfam" id="PF11951">
    <property type="entry name" value="Fungal_trans_2"/>
    <property type="match status" value="1"/>
</dbReference>
<keyword evidence="3" id="KW-0804">Transcription</keyword>
<dbReference type="PANTHER" id="PTHR47784">
    <property type="entry name" value="STEROL UPTAKE CONTROL PROTEIN 2"/>
    <property type="match status" value="1"/>
</dbReference>
<dbReference type="Pfam" id="PF00172">
    <property type="entry name" value="Zn_clus"/>
    <property type="match status" value="1"/>
</dbReference>
<protein>
    <submittedName>
        <fullName evidence="6">Fungal Zn(2)-Cys(6) binuclear cluster domain-containing protein</fullName>
    </submittedName>
</protein>
<dbReference type="CDD" id="cd00067">
    <property type="entry name" value="GAL4"/>
    <property type="match status" value="1"/>
</dbReference>
<keyword evidence="1" id="KW-0805">Transcription regulation</keyword>
<dbReference type="Gene3D" id="4.10.240.10">
    <property type="entry name" value="Zn(2)-C6 fungal-type DNA-binding domain"/>
    <property type="match status" value="1"/>
</dbReference>
<organism evidence="6 7">
    <name type="scientific">Penicillium ucsense</name>
    <dbReference type="NCBI Taxonomy" id="2839758"/>
    <lineage>
        <taxon>Eukaryota</taxon>
        <taxon>Fungi</taxon>
        <taxon>Dikarya</taxon>
        <taxon>Ascomycota</taxon>
        <taxon>Pezizomycotina</taxon>
        <taxon>Eurotiomycetes</taxon>
        <taxon>Eurotiomycetidae</taxon>
        <taxon>Eurotiales</taxon>
        <taxon>Aspergillaceae</taxon>
        <taxon>Penicillium</taxon>
    </lineage>
</organism>
<comment type="caution">
    <text evidence="6">The sequence shown here is derived from an EMBL/GenBank/DDBJ whole genome shotgun (WGS) entry which is preliminary data.</text>
</comment>
<accession>A0A8J8WKW2</accession>
<keyword evidence="2" id="KW-0238">DNA-binding</keyword>
<evidence type="ECO:0000256" key="3">
    <source>
        <dbReference type="ARBA" id="ARBA00023163"/>
    </source>
</evidence>
<gene>
    <name evidence="6" type="ORF">PECM_004764</name>
</gene>
<evidence type="ECO:0000259" key="5">
    <source>
        <dbReference type="PROSITE" id="PS50048"/>
    </source>
</evidence>
<dbReference type="GO" id="GO:0003677">
    <property type="term" value="F:DNA binding"/>
    <property type="evidence" value="ECO:0007669"/>
    <property type="project" value="UniProtKB-KW"/>
</dbReference>
<dbReference type="PANTHER" id="PTHR47784:SF5">
    <property type="entry name" value="STEROL UPTAKE CONTROL PROTEIN 2"/>
    <property type="match status" value="1"/>
</dbReference>
<evidence type="ECO:0000256" key="4">
    <source>
        <dbReference type="ARBA" id="ARBA00023242"/>
    </source>
</evidence>
<dbReference type="AlphaFoldDB" id="A0A8J8WKW2"/>
<evidence type="ECO:0000256" key="2">
    <source>
        <dbReference type="ARBA" id="ARBA00023125"/>
    </source>
</evidence>
<sequence length="474" mass="53329">MPRRPKGLKSRYGCSECKRRRVKCDETKPSCLNCNRLGQSCSYTMSTPHFCGGTKPVPSSIKWQPPKPDQPDRCVFTLRDMQLLHFFTTKTAETLSSHPEVQNAWKTTVVDAAFANSFLLQGLLALAALHLASQRSPEGEDLSVLAAAKIEQALGQFRHEVRCLSSQNCDAVFIFSVLIAFYIPASAGTAINPSANFFGDDFSVSVVKWMRLFRSARDVYDQYTSQIRVRSLSILISWYDLNLPPQTSSIPLPEGHSINKYLADQLKRVGVPEAELGYLISTSGPEAAQTNVKALNLALELFGIDGEHPKLLESPWKVYMPTTFGCSGHSRHSTDGVDWLSRSFAWLFWIPIHFIELLESRDNISLIIFACFGLGFGRAPGKWWNSHIPGLVMKMAHRNLPPKSREFWGVQSNLLHLTILVGYPHWEQISEDAISLLKDQLESTKVELLQDLYAQVQVRRGMFAVQYFGRDSEI</sequence>
<feature type="domain" description="Zn(2)-C6 fungal-type" evidence="5">
    <location>
        <begin position="13"/>
        <end position="43"/>
    </location>
</feature>
<dbReference type="OrthoDB" id="5350673at2759"/>
<keyword evidence="7" id="KW-1185">Reference proteome</keyword>
<dbReference type="Proteomes" id="UP000631181">
    <property type="component" value="Unassembled WGS sequence"/>
</dbReference>
<dbReference type="SMART" id="SM00066">
    <property type="entry name" value="GAL4"/>
    <property type="match status" value="1"/>
</dbReference>
<proteinExistence type="predicted"/>
<dbReference type="InterPro" id="IPR021858">
    <property type="entry name" value="Fun_TF"/>
</dbReference>
<dbReference type="PROSITE" id="PS50048">
    <property type="entry name" value="ZN2_CY6_FUNGAL_2"/>
    <property type="match status" value="1"/>
</dbReference>
<name>A0A8J8WKW2_9EURO</name>
<evidence type="ECO:0000313" key="6">
    <source>
        <dbReference type="EMBL" id="KAF7717060.1"/>
    </source>
</evidence>